<sequence>MTVKFLVPILIIIPAIEITLLLTVSSKIGILPTFFLILATGILGAYLAKKQGMKTLHKARQQMNSGQVPGGAIVDGLCILIGGLLLLTPGFFTDTTGFLLLIPATRKFIKPTVMKLFQRLFQNRGRFTIIR</sequence>
<dbReference type="PANTHER" id="PTHR35335:SF1">
    <property type="entry name" value="UPF0716 PROTEIN FXSA"/>
    <property type="match status" value="1"/>
</dbReference>
<gene>
    <name evidence="2" type="ORF">AS180_11990</name>
</gene>
<reference evidence="2 3" key="1">
    <citation type="submission" date="2015-11" db="EMBL/GenBank/DDBJ databases">
        <title>Bacillus caseinolyticus sp nov.</title>
        <authorList>
            <person name="Dastager S.G."/>
            <person name="Mawlankar R."/>
        </authorList>
    </citation>
    <scope>NUCLEOTIDE SEQUENCE [LARGE SCALE GENOMIC DNA]</scope>
    <source>
        <strain evidence="2 3">SGD-V-76</strain>
    </source>
</reference>
<dbReference type="NCBIfam" id="NF008528">
    <property type="entry name" value="PRK11463.1-2"/>
    <property type="match status" value="1"/>
</dbReference>
<feature type="transmembrane region" description="Helical" evidence="1">
    <location>
        <begin position="5"/>
        <end position="24"/>
    </location>
</feature>
<proteinExistence type="predicted"/>
<organism evidence="2 3">
    <name type="scientific">Priestia veravalensis</name>
    <dbReference type="NCBI Taxonomy" id="1414648"/>
    <lineage>
        <taxon>Bacteria</taxon>
        <taxon>Bacillati</taxon>
        <taxon>Bacillota</taxon>
        <taxon>Bacilli</taxon>
        <taxon>Bacillales</taxon>
        <taxon>Bacillaceae</taxon>
        <taxon>Priestia</taxon>
    </lineage>
</organism>
<dbReference type="InterPro" id="IPR007313">
    <property type="entry name" value="FxsA"/>
</dbReference>
<dbReference type="Pfam" id="PF04186">
    <property type="entry name" value="FxsA"/>
    <property type="match status" value="1"/>
</dbReference>
<comment type="caution">
    <text evidence="2">The sequence shown here is derived from an EMBL/GenBank/DDBJ whole genome shotgun (WGS) entry which is preliminary data.</text>
</comment>
<keyword evidence="3" id="KW-1185">Reference proteome</keyword>
<evidence type="ECO:0000313" key="3">
    <source>
        <dbReference type="Proteomes" id="UP000053681"/>
    </source>
</evidence>
<keyword evidence="1" id="KW-1133">Transmembrane helix</keyword>
<keyword evidence="1" id="KW-0472">Membrane</keyword>
<evidence type="ECO:0000256" key="1">
    <source>
        <dbReference type="SAM" id="Phobius"/>
    </source>
</evidence>
<dbReference type="EMBL" id="LNQP01000039">
    <property type="protein sequence ID" value="KSU87631.1"/>
    <property type="molecule type" value="Genomic_DNA"/>
</dbReference>
<dbReference type="Proteomes" id="UP000053681">
    <property type="component" value="Unassembled WGS sequence"/>
</dbReference>
<dbReference type="PANTHER" id="PTHR35335">
    <property type="entry name" value="UPF0716 PROTEIN FXSA"/>
    <property type="match status" value="1"/>
</dbReference>
<protein>
    <submittedName>
        <fullName evidence="2">Exlusion protein FxsA</fullName>
    </submittedName>
</protein>
<feature type="transmembrane region" description="Helical" evidence="1">
    <location>
        <begin position="68"/>
        <end position="92"/>
    </location>
</feature>
<name>A0A0V8JKW5_9BACI</name>
<accession>A0A0V8JKW5</accession>
<dbReference type="GO" id="GO:0016020">
    <property type="term" value="C:membrane"/>
    <property type="evidence" value="ECO:0007669"/>
    <property type="project" value="InterPro"/>
</dbReference>
<feature type="transmembrane region" description="Helical" evidence="1">
    <location>
        <begin position="30"/>
        <end position="48"/>
    </location>
</feature>
<keyword evidence="1" id="KW-0812">Transmembrane</keyword>
<dbReference type="AlphaFoldDB" id="A0A0V8JKW5"/>
<evidence type="ECO:0000313" key="2">
    <source>
        <dbReference type="EMBL" id="KSU87631.1"/>
    </source>
</evidence>